<sequence>MNALRLIRIMQFADSVLPVGAFSFSNGLESAIQSKIVYDVATLSEFTRTALLQAVSSDGRAVVAACQALNSGQHDVAITHDWAVFNRKLNEESRTMVTRMGKKLAEMAVEVTGESLIAWWLAQIKSDIAAGTYPITLAVVMSALGAAPREVIVMHQYGVAMTILSAAIRLMRVTHIEIQRILFSLNQDIELFCDEAEKGGIEQMTSYAPMTDVLAALHVSAFTRLFSN</sequence>
<dbReference type="InterPro" id="IPR002639">
    <property type="entry name" value="UreF"/>
</dbReference>
<comment type="subunit">
    <text evidence="3">UreD, UreF and UreG form a complex that acts as a GTP-hydrolysis-dependent molecular chaperone, activating the urease apoprotein by helping to assemble the nickel containing metallocenter of UreC. The UreE protein probably delivers the nickel.</text>
</comment>
<dbReference type="AlphaFoldDB" id="A0A022PLT9"/>
<keyword evidence="5" id="KW-1185">Reference proteome</keyword>
<gene>
    <name evidence="3" type="primary">ureF</name>
    <name evidence="4" type="ORF">BA1DRAFT_00361</name>
</gene>
<dbReference type="Proteomes" id="UP000023464">
    <property type="component" value="Unassembled WGS sequence"/>
</dbReference>
<keyword evidence="1 3" id="KW-0996">Nickel insertion</keyword>
<protein>
    <recommendedName>
        <fullName evidence="3">Urease accessory protein UreF</fullName>
    </recommendedName>
</protein>
<comment type="similarity">
    <text evidence="3">Belongs to the UreF family.</text>
</comment>
<comment type="function">
    <text evidence="3">Required for maturation of urease via the functional incorporation of the urease nickel metallocenter.</text>
</comment>
<organism evidence="4 5">
    <name type="scientific">Photorhabdus aegyptia</name>
    <dbReference type="NCBI Taxonomy" id="2805098"/>
    <lineage>
        <taxon>Bacteria</taxon>
        <taxon>Pseudomonadati</taxon>
        <taxon>Pseudomonadota</taxon>
        <taxon>Gammaproteobacteria</taxon>
        <taxon>Enterobacterales</taxon>
        <taxon>Morganellaceae</taxon>
        <taxon>Photorhabdus</taxon>
    </lineage>
</organism>
<evidence type="ECO:0000313" key="4">
    <source>
        <dbReference type="EMBL" id="EYU17072.1"/>
    </source>
</evidence>
<dbReference type="HAMAP" id="MF_01385">
    <property type="entry name" value="UreF"/>
    <property type="match status" value="1"/>
</dbReference>
<evidence type="ECO:0000256" key="3">
    <source>
        <dbReference type="HAMAP-Rule" id="MF_01385"/>
    </source>
</evidence>
<evidence type="ECO:0000256" key="2">
    <source>
        <dbReference type="ARBA" id="ARBA00023186"/>
    </source>
</evidence>
<dbReference type="Pfam" id="PF01730">
    <property type="entry name" value="UreF"/>
    <property type="match status" value="1"/>
</dbReference>
<dbReference type="InterPro" id="IPR038277">
    <property type="entry name" value="UreF_sf"/>
</dbReference>
<accession>A0A022PLT9</accession>
<comment type="subcellular location">
    <subcellularLocation>
        <location evidence="3">Cytoplasm</location>
    </subcellularLocation>
</comment>
<dbReference type="PIRSF" id="PIRSF009467">
    <property type="entry name" value="Ureas_acces_UreF"/>
    <property type="match status" value="1"/>
</dbReference>
<proteinExistence type="inferred from homology"/>
<keyword evidence="2 3" id="KW-0143">Chaperone</keyword>
<dbReference type="PATRIC" id="fig|1393736.3.peg.368"/>
<keyword evidence="3" id="KW-0963">Cytoplasm</keyword>
<dbReference type="Gene3D" id="1.10.4190.10">
    <property type="entry name" value="Urease accessory protein UreF"/>
    <property type="match status" value="1"/>
</dbReference>
<reference evidence="4 5" key="1">
    <citation type="submission" date="2014-03" db="EMBL/GenBank/DDBJ databases">
        <title>Draft Genome of Photorhabdus luminescens BA1, an Egyptian Isolate.</title>
        <authorList>
            <person name="Ghazal S."/>
            <person name="Hurst S.G.IV."/>
            <person name="Morris K."/>
            <person name="Thomas K."/>
            <person name="Tisa L.S."/>
        </authorList>
    </citation>
    <scope>NUCLEOTIDE SEQUENCE [LARGE SCALE GENOMIC DNA]</scope>
    <source>
        <strain evidence="4 5">BA1</strain>
    </source>
</reference>
<evidence type="ECO:0000313" key="5">
    <source>
        <dbReference type="Proteomes" id="UP000023464"/>
    </source>
</evidence>
<dbReference type="PANTHER" id="PTHR33620">
    <property type="entry name" value="UREASE ACCESSORY PROTEIN F"/>
    <property type="match status" value="1"/>
</dbReference>
<name>A0A022PLT9_9GAMM</name>
<dbReference type="GO" id="GO:0016151">
    <property type="term" value="F:nickel cation binding"/>
    <property type="evidence" value="ECO:0007669"/>
    <property type="project" value="UniProtKB-UniRule"/>
</dbReference>
<comment type="caution">
    <text evidence="4">The sequence shown here is derived from an EMBL/GenBank/DDBJ whole genome shotgun (WGS) entry which is preliminary data.</text>
</comment>
<dbReference type="RefSeq" id="WP_036775657.1">
    <property type="nucleotide sequence ID" value="NZ_CAWLTM010000112.1"/>
</dbReference>
<dbReference type="PANTHER" id="PTHR33620:SF1">
    <property type="entry name" value="UREASE ACCESSORY PROTEIN F"/>
    <property type="match status" value="1"/>
</dbReference>
<evidence type="ECO:0000256" key="1">
    <source>
        <dbReference type="ARBA" id="ARBA00022988"/>
    </source>
</evidence>
<dbReference type="EMBL" id="JFGV01000003">
    <property type="protein sequence ID" value="EYU17072.1"/>
    <property type="molecule type" value="Genomic_DNA"/>
</dbReference>
<dbReference type="GO" id="GO:0005737">
    <property type="term" value="C:cytoplasm"/>
    <property type="evidence" value="ECO:0007669"/>
    <property type="project" value="UniProtKB-SubCell"/>
</dbReference>